<feature type="signal peptide" evidence="2">
    <location>
        <begin position="1"/>
        <end position="25"/>
    </location>
</feature>
<dbReference type="OrthoDB" id="257391at2"/>
<dbReference type="RefSeq" id="WP_099326050.1">
    <property type="nucleotide sequence ID" value="NZ_CP049055.1"/>
</dbReference>
<evidence type="ECO:0000313" key="5">
    <source>
        <dbReference type="EMBL" id="SOH05471.1"/>
    </source>
</evidence>
<reference evidence="6" key="4">
    <citation type="submission" date="2017-10" db="EMBL/GenBank/DDBJ databases">
        <authorList>
            <person name="Frank J."/>
        </authorList>
    </citation>
    <scope>NUCLEOTIDE SEQUENCE [LARGE SCALE GENOMIC DNA]</scope>
</reference>
<dbReference type="Proteomes" id="UP000221734">
    <property type="component" value="Chromosome Kuenenia_stuttgartiensis_MBR1"/>
</dbReference>
<dbReference type="EMBL" id="CT573073">
    <property type="protein sequence ID" value="CAJ71998.1"/>
    <property type="molecule type" value="Genomic_DNA"/>
</dbReference>
<feature type="chain" id="PRO_5015097119" evidence="2">
    <location>
        <begin position="26"/>
        <end position="282"/>
    </location>
</feature>
<evidence type="ECO:0000313" key="7">
    <source>
        <dbReference type="Proteomes" id="UP000501926"/>
    </source>
</evidence>
<sequence>MLQPKRYIPIISFLGAMIISGNAIAHTTVMSKNTPDSYNSRDELEGTTSLNYFSITHGCDGQSIRAQSVVFPNGADSIAERSDTEESVNLHDHIEGNPVMGAKPAVNSLFKKIKTLEGSVPAFTSHGTEKTEDVRAFVFTNGNLKDGYLGVIPWSATFPTFKPDSCATALTVYIAIANYCTKSTDDTDRADIWIGRLTKKFDDEDVVSVGFWPYLKVVRDLENNPLPEGCDGGFEISVYPSDEAIDEYLPVDGYWPAEGKNGKGGKKDKDDGEHEDHSGHNH</sequence>
<reference evidence="3" key="1">
    <citation type="journal article" date="2006" name="Nature">
        <title>Deciphering the evolution and metabolism of an anammox bacterium from a community genome.</title>
        <authorList>
            <person name="Strous M."/>
            <person name="Pelletier E."/>
            <person name="Mangenot S."/>
            <person name="Rattei T."/>
            <person name="Lehner A."/>
            <person name="Taylor M.W."/>
            <person name="Horn M."/>
            <person name="Daims H."/>
            <person name="Bartol-Mavel D."/>
            <person name="Wincker P."/>
            <person name="Barbe V."/>
            <person name="Fonknechten N."/>
            <person name="Vallenet D."/>
            <person name="Segurens B."/>
            <person name="Schenowitz-Truong C."/>
            <person name="Medigue C."/>
            <person name="Collingro A."/>
            <person name="Snel B."/>
            <person name="Dutilh B.E."/>
            <person name="OpDenCamp H.J.M."/>
            <person name="vanDerDrift C."/>
            <person name="Cirpus I."/>
            <person name="vanDePas-Schoonen K.T."/>
            <person name="Harhangi H.R."/>
            <person name="vanNiftrik L."/>
            <person name="Schmid M."/>
            <person name="Keltjens J."/>
            <person name="vanDeVossenberg J."/>
            <person name="Kartal B."/>
            <person name="Meier H."/>
            <person name="Frishman D."/>
            <person name="Huynen M.A."/>
            <person name="Mewes H."/>
            <person name="Weissenbach J."/>
            <person name="Jetten M.S.M."/>
            <person name="Wagner M."/>
            <person name="LePaslier D."/>
        </authorList>
    </citation>
    <scope>NUCLEOTIDE SEQUENCE</scope>
</reference>
<dbReference type="AlphaFoldDB" id="Q1PXP6"/>
<gene>
    <name evidence="4" type="ORF">KsCSTR_41390</name>
    <name evidence="5" type="ORF">KSMBR1_2992</name>
    <name evidence="3" type="ORF">kustc1253</name>
</gene>
<dbReference type="KEGG" id="kst:KSMBR1_2992"/>
<dbReference type="EMBL" id="LT934425">
    <property type="protein sequence ID" value="SOH05471.1"/>
    <property type="molecule type" value="Genomic_DNA"/>
</dbReference>
<evidence type="ECO:0000313" key="6">
    <source>
        <dbReference type="Proteomes" id="UP000221734"/>
    </source>
</evidence>
<evidence type="ECO:0000313" key="4">
    <source>
        <dbReference type="EMBL" id="QII13518.1"/>
    </source>
</evidence>
<organism evidence="3">
    <name type="scientific">Kuenenia stuttgartiensis</name>
    <dbReference type="NCBI Taxonomy" id="174633"/>
    <lineage>
        <taxon>Bacteria</taxon>
        <taxon>Pseudomonadati</taxon>
        <taxon>Planctomycetota</taxon>
        <taxon>Candidatus Brocadiia</taxon>
        <taxon>Candidatus Brocadiales</taxon>
        <taxon>Candidatus Brocadiaceae</taxon>
        <taxon>Candidatus Kuenenia</taxon>
    </lineage>
</organism>
<evidence type="ECO:0000256" key="2">
    <source>
        <dbReference type="SAM" id="SignalP"/>
    </source>
</evidence>
<dbReference type="Proteomes" id="UP000501926">
    <property type="component" value="Chromosome"/>
</dbReference>
<name>Q1PXP6_KUEST</name>
<keyword evidence="6" id="KW-1185">Reference proteome</keyword>
<accession>Q1PXP6</accession>
<evidence type="ECO:0000313" key="3">
    <source>
        <dbReference type="EMBL" id="CAJ71998.1"/>
    </source>
</evidence>
<feature type="region of interest" description="Disordered" evidence="1">
    <location>
        <begin position="256"/>
        <end position="282"/>
    </location>
</feature>
<proteinExistence type="predicted"/>
<reference evidence="4 7" key="5">
    <citation type="submission" date="2020-02" db="EMBL/GenBank/DDBJ databases">
        <title>Newly sequenced genome of strain CSTR1 showed variability in Candidatus Kuenenia stuttgartiensis genomes.</title>
        <authorList>
            <person name="Ding C."/>
            <person name="Adrian L."/>
        </authorList>
    </citation>
    <scope>NUCLEOTIDE SEQUENCE [LARGE SCALE GENOMIC DNA]</scope>
    <source>
        <strain evidence="4 7">CSTR1</strain>
    </source>
</reference>
<evidence type="ECO:0000256" key="1">
    <source>
        <dbReference type="SAM" id="MobiDB-lite"/>
    </source>
</evidence>
<keyword evidence="2" id="KW-0732">Signal</keyword>
<reference evidence="3" key="2">
    <citation type="submission" date="2006-01" db="EMBL/GenBank/DDBJ databases">
        <authorList>
            <person name="Genoscope"/>
        </authorList>
    </citation>
    <scope>NUCLEOTIDE SEQUENCE</scope>
</reference>
<reference evidence="5" key="3">
    <citation type="submission" date="2017-10" db="EMBL/GenBank/DDBJ databases">
        <authorList>
            <person name="Banno H."/>
            <person name="Chua N.-H."/>
        </authorList>
    </citation>
    <scope>NUCLEOTIDE SEQUENCE [LARGE SCALE GENOMIC DNA]</scope>
    <source>
        <strain evidence="5">Kuenenia_mbr1_ru-nijmegen</strain>
    </source>
</reference>
<protein>
    <submittedName>
        <fullName evidence="4">Exported protein</fullName>
    </submittedName>
</protein>
<feature type="compositionally biased region" description="Basic and acidic residues" evidence="1">
    <location>
        <begin position="265"/>
        <end position="282"/>
    </location>
</feature>
<dbReference type="EMBL" id="CP049055">
    <property type="protein sequence ID" value="QII13518.1"/>
    <property type="molecule type" value="Genomic_DNA"/>
</dbReference>